<dbReference type="PANTHER" id="PTHR31964">
    <property type="entry name" value="ADENINE NUCLEOTIDE ALPHA HYDROLASES-LIKE SUPERFAMILY PROTEIN"/>
    <property type="match status" value="1"/>
</dbReference>
<dbReference type="PANTHER" id="PTHR31964:SF113">
    <property type="entry name" value="USPA DOMAIN-CONTAINING PROTEIN"/>
    <property type="match status" value="1"/>
</dbReference>
<comment type="similarity">
    <text evidence="1">Belongs to the universal stress protein A family.</text>
</comment>
<dbReference type="Pfam" id="PF00582">
    <property type="entry name" value="Usp"/>
    <property type="match status" value="1"/>
</dbReference>
<dbReference type="SUPFAM" id="SSF52402">
    <property type="entry name" value="Adenine nucleotide alpha hydrolases-like"/>
    <property type="match status" value="1"/>
</dbReference>
<keyword evidence="4" id="KW-1185">Reference proteome</keyword>
<evidence type="ECO:0000313" key="4">
    <source>
        <dbReference type="Proteomes" id="UP000325292"/>
    </source>
</evidence>
<dbReference type="PRINTS" id="PR01438">
    <property type="entry name" value="UNVRSLSTRESS"/>
</dbReference>
<protein>
    <recommendedName>
        <fullName evidence="2">UspA domain-containing protein</fullName>
    </recommendedName>
</protein>
<dbReference type="InterPro" id="IPR006016">
    <property type="entry name" value="UspA"/>
</dbReference>
<dbReference type="Proteomes" id="UP000325292">
    <property type="component" value="Chromosome"/>
</dbReference>
<dbReference type="CDD" id="cd00293">
    <property type="entry name" value="USP-like"/>
    <property type="match status" value="1"/>
</dbReference>
<dbReference type="EMBL" id="CP019454">
    <property type="protein sequence ID" value="AUW92855.1"/>
    <property type="molecule type" value="Genomic_DNA"/>
</dbReference>
<dbReference type="InterPro" id="IPR014729">
    <property type="entry name" value="Rossmann-like_a/b/a_fold"/>
</dbReference>
<name>A0ABN5GWX7_9FIRM</name>
<dbReference type="Gene3D" id="3.40.50.620">
    <property type="entry name" value="HUPs"/>
    <property type="match status" value="1"/>
</dbReference>
<organism evidence="3 4">
    <name type="scientific">Sulfobacillus thermotolerans</name>
    <dbReference type="NCBI Taxonomy" id="338644"/>
    <lineage>
        <taxon>Bacteria</taxon>
        <taxon>Bacillati</taxon>
        <taxon>Bacillota</taxon>
        <taxon>Clostridia</taxon>
        <taxon>Eubacteriales</taxon>
        <taxon>Clostridiales Family XVII. Incertae Sedis</taxon>
        <taxon>Sulfobacillus</taxon>
    </lineage>
</organism>
<gene>
    <name evidence="3" type="ORF">BXT84_01875</name>
</gene>
<evidence type="ECO:0000313" key="3">
    <source>
        <dbReference type="EMBL" id="AUW92855.1"/>
    </source>
</evidence>
<evidence type="ECO:0000256" key="1">
    <source>
        <dbReference type="ARBA" id="ARBA00008791"/>
    </source>
</evidence>
<sequence>MMNRVVVAINGSPACMQALDVAAKMIAPSGTVLCVDVEDIMAFYREYAVDSYEGEMAEDAEFFRNEWNKEARKIKEDVLHKASDLHLAAEWHILKLKPGQGGPAEALYKFAQREKAEAILVGQHRGSHLIEGLLGSFPRWLVTHSALPVVVVPPPQSKEARAAEGQNA</sequence>
<accession>A0ABN5GWX7</accession>
<feature type="domain" description="UspA" evidence="2">
    <location>
        <begin position="1"/>
        <end position="153"/>
    </location>
</feature>
<proteinExistence type="inferred from homology"/>
<dbReference type="InterPro" id="IPR006015">
    <property type="entry name" value="Universal_stress_UspA"/>
</dbReference>
<reference evidence="3 4" key="1">
    <citation type="journal article" date="2019" name="Sci. Rep.">
        <title>Sulfobacillus thermotolerans: new insights into resistance and metabolic capacities of acidophilic chemolithotrophs.</title>
        <authorList>
            <person name="Panyushkina A.E."/>
            <person name="Babenko V.V."/>
            <person name="Nikitina A.S."/>
            <person name="Selezneva O.V."/>
            <person name="Tsaplina I.A."/>
            <person name="Letarova M.A."/>
            <person name="Kostryukova E.S."/>
            <person name="Letarov A.V."/>
        </authorList>
    </citation>
    <scope>NUCLEOTIDE SEQUENCE [LARGE SCALE GENOMIC DNA]</scope>
    <source>
        <strain evidence="3 4">Kr1</strain>
    </source>
</reference>
<evidence type="ECO:0000259" key="2">
    <source>
        <dbReference type="Pfam" id="PF00582"/>
    </source>
</evidence>